<gene>
    <name evidence="7" type="ORF">LCGC14_2865650</name>
</gene>
<proteinExistence type="predicted"/>
<name>A0A0F9AVL3_9ZZZZ</name>
<evidence type="ECO:0000256" key="2">
    <source>
        <dbReference type="ARBA" id="ARBA00022692"/>
    </source>
</evidence>
<keyword evidence="3 5" id="KW-1133">Transmembrane helix</keyword>
<comment type="subcellular location">
    <subcellularLocation>
        <location evidence="1">Membrane</location>
        <topology evidence="1">Multi-pass membrane protein</topology>
    </subcellularLocation>
</comment>
<feature type="non-terminal residue" evidence="7">
    <location>
        <position position="1"/>
    </location>
</feature>
<dbReference type="EMBL" id="LAZR01055494">
    <property type="protein sequence ID" value="KKK76241.1"/>
    <property type="molecule type" value="Genomic_DNA"/>
</dbReference>
<dbReference type="Pfam" id="PF01699">
    <property type="entry name" value="Na_Ca_ex"/>
    <property type="match status" value="1"/>
</dbReference>
<evidence type="ECO:0000256" key="1">
    <source>
        <dbReference type="ARBA" id="ARBA00004141"/>
    </source>
</evidence>
<keyword evidence="2 5" id="KW-0812">Transmembrane</keyword>
<feature type="transmembrane region" description="Helical" evidence="5">
    <location>
        <begin position="152"/>
        <end position="172"/>
    </location>
</feature>
<dbReference type="InterPro" id="IPR044880">
    <property type="entry name" value="NCX_ion-bd_dom_sf"/>
</dbReference>
<feature type="transmembrane region" description="Helical" evidence="5">
    <location>
        <begin position="24"/>
        <end position="42"/>
    </location>
</feature>
<protein>
    <recommendedName>
        <fullName evidence="6">Sodium/calcium exchanger membrane region domain-containing protein</fullName>
    </recommendedName>
</protein>
<feature type="transmembrane region" description="Helical" evidence="5">
    <location>
        <begin position="82"/>
        <end position="108"/>
    </location>
</feature>
<evidence type="ECO:0000256" key="5">
    <source>
        <dbReference type="SAM" id="Phobius"/>
    </source>
</evidence>
<dbReference type="Gene3D" id="1.20.1420.30">
    <property type="entry name" value="NCX, central ion-binding region"/>
    <property type="match status" value="1"/>
</dbReference>
<evidence type="ECO:0000256" key="3">
    <source>
        <dbReference type="ARBA" id="ARBA00022989"/>
    </source>
</evidence>
<comment type="caution">
    <text evidence="7">The sequence shown here is derived from an EMBL/GenBank/DDBJ whole genome shotgun (WGS) entry which is preliminary data.</text>
</comment>
<dbReference type="AlphaFoldDB" id="A0A0F9AVL3"/>
<organism evidence="7">
    <name type="scientific">marine sediment metagenome</name>
    <dbReference type="NCBI Taxonomy" id="412755"/>
    <lineage>
        <taxon>unclassified sequences</taxon>
        <taxon>metagenomes</taxon>
        <taxon>ecological metagenomes</taxon>
    </lineage>
</organism>
<dbReference type="InterPro" id="IPR004837">
    <property type="entry name" value="NaCa_Exmemb"/>
</dbReference>
<evidence type="ECO:0000256" key="4">
    <source>
        <dbReference type="ARBA" id="ARBA00023136"/>
    </source>
</evidence>
<feature type="transmembrane region" description="Helical" evidence="5">
    <location>
        <begin position="115"/>
        <end position="132"/>
    </location>
</feature>
<accession>A0A0F9AVL3</accession>
<evidence type="ECO:0000259" key="6">
    <source>
        <dbReference type="Pfam" id="PF01699"/>
    </source>
</evidence>
<feature type="domain" description="Sodium/calcium exchanger membrane region" evidence="6">
    <location>
        <begin position="2"/>
        <end position="108"/>
    </location>
</feature>
<sequence length="304" mass="33892">LAASIAAAGQHTQLILGNVVGSNISNIGMVIGISAILVPLVVQKTTVRKEVPIMIGVSLLLIALSLDNGISQWEGGLLIAGLIVRPLMAISLFLGVVLVGLFFSVVYYGALRHQGLVFIFIVSLYWIVYKETMITPIDKLAKYRVLLLKGSVYVVLSAIFLVHIAGAMRLIYRDLVKELSSSRAFGEFIMASKRFQEAIIIGEPDYRLQSLPYYVKNRIFIPREGIFRNYIAQTRANKSKLTMGELLESGRQLRISEMKPCLLFSGILVWPSKKINLLFEQSNIIKNLVGLLKKWMILALQQLK</sequence>
<evidence type="ECO:0000313" key="7">
    <source>
        <dbReference type="EMBL" id="KKK76241.1"/>
    </source>
</evidence>
<reference evidence="7" key="1">
    <citation type="journal article" date="2015" name="Nature">
        <title>Complex archaea that bridge the gap between prokaryotes and eukaryotes.</title>
        <authorList>
            <person name="Spang A."/>
            <person name="Saw J.H."/>
            <person name="Jorgensen S.L."/>
            <person name="Zaremba-Niedzwiedzka K."/>
            <person name="Martijn J."/>
            <person name="Lind A.E."/>
            <person name="van Eijk R."/>
            <person name="Schleper C."/>
            <person name="Guy L."/>
            <person name="Ettema T.J."/>
        </authorList>
    </citation>
    <scope>NUCLEOTIDE SEQUENCE</scope>
</reference>
<feature type="transmembrane region" description="Helical" evidence="5">
    <location>
        <begin position="51"/>
        <end position="70"/>
    </location>
</feature>
<keyword evidence="4 5" id="KW-0472">Membrane</keyword>
<dbReference type="GO" id="GO:0016020">
    <property type="term" value="C:membrane"/>
    <property type="evidence" value="ECO:0007669"/>
    <property type="project" value="UniProtKB-SubCell"/>
</dbReference>
<dbReference type="GO" id="GO:0055085">
    <property type="term" value="P:transmembrane transport"/>
    <property type="evidence" value="ECO:0007669"/>
    <property type="project" value="InterPro"/>
</dbReference>